<evidence type="ECO:0000313" key="4">
    <source>
        <dbReference type="Proteomes" id="UP000016931"/>
    </source>
</evidence>
<dbReference type="InterPro" id="IPR027417">
    <property type="entry name" value="P-loop_NTPase"/>
</dbReference>
<feature type="compositionally biased region" description="Acidic residues" evidence="1">
    <location>
        <begin position="159"/>
        <end position="168"/>
    </location>
</feature>
<feature type="region of interest" description="Disordered" evidence="1">
    <location>
        <begin position="87"/>
        <end position="206"/>
    </location>
</feature>
<feature type="compositionally biased region" description="Basic and acidic residues" evidence="1">
    <location>
        <begin position="115"/>
        <end position="141"/>
    </location>
</feature>
<proteinExistence type="predicted"/>
<dbReference type="GO" id="GO:0016887">
    <property type="term" value="F:ATP hydrolysis activity"/>
    <property type="evidence" value="ECO:0007669"/>
    <property type="project" value="InterPro"/>
</dbReference>
<dbReference type="HOGENOM" id="CLU_004471_6_3_1"/>
<dbReference type="PANTHER" id="PTHR46411:SF3">
    <property type="entry name" value="AAA+ ATPASE DOMAIN-CONTAINING PROTEIN"/>
    <property type="match status" value="1"/>
</dbReference>
<name>M3D7W9_SPHMS</name>
<dbReference type="Proteomes" id="UP000016931">
    <property type="component" value="Unassembled WGS sequence"/>
</dbReference>
<dbReference type="SUPFAM" id="SSF52540">
    <property type="entry name" value="P-loop containing nucleoside triphosphate hydrolases"/>
    <property type="match status" value="1"/>
</dbReference>
<sequence length="910" mass="102076">MEVAKDSEATVAPKKEVLTGEGDQIILDEAAPSLEGTGAPSNETVSTNDEKLPAQISEVQKVALKTKGDLEQRYIRLLELRIAQLEELVDVSDDEMRSVTATGQTEESDEEGDEEERKPDQTRDADTKATKDDRENAETSEKAAAPPRLRDLTARWNDDDSAYDDEDTEPAKSAQDIKAADDATDTDKAKTGDDAKDTDKAKSGTDKFEPTIFRRYMQEHNPKKVSYHEIEITSPELKRIYYAASFTAREETTSDSEPLTLTSPFTDFLWNWTEFEAACKPAEGDSEEKALAREDLKQLLGLVRQTQTDTYFKARDTYLPKGALPFEYLWTLFAPGTKVCAKTFLDDMHILEVRSCTTPPTGEIKGPGKELRVHCIGLDWDGNNFGPFEYTFVIKKNTEQSDKKEMQIDALEVYPLQYHSNQQGLRQDLLQRGERFWHMCRPEKYQHDYKGSILTVKQSQAARAQMLASRDADDDTTSTFSGMEETGGSGSSRKEYLGQVIVDAFSFLRAQDDVSASGPEPPLGEREVKPYTEYDCTCNACLRSPIIRWHKQSAGTTSALKNYTLFAQKDGKNGDVEHRLMMCPPRVLGYALKVKTWAQFRVTACTEISTEGDTRRNYFQNQLQLEEKYKQMLLAFVNSHQSSRHTDSATRQQDGESAIPKSLDVIEGKGKGLAILLHGPPGVGKTLTAETIALATGRPLLVVSVAEVGTKAANAESRLNIFFAIAARWGAILLIDEADVFLEERVRTDNPERNMLVSVLLRSLEYYEGIIFLTTNRIRSIDVAVQSRMHLAIQYKRLSQAQKAAIYRNLLDKIPDAFIKGDREIMYKDINKTLCRRNEMNGRQIRNIVSAALALAKERGRNGSTGDARLRISDLGKVHEATTDFLGSLKDTLNKARQRNEAAEEEDDDD</sequence>
<feature type="compositionally biased region" description="Basic and acidic residues" evidence="1">
    <location>
        <begin position="1"/>
        <end position="18"/>
    </location>
</feature>
<keyword evidence="4" id="KW-1185">Reference proteome</keyword>
<dbReference type="eggNOG" id="KOG0742">
    <property type="taxonomic scope" value="Eukaryota"/>
</dbReference>
<organism evidence="3 4">
    <name type="scientific">Sphaerulina musiva (strain SO2202)</name>
    <name type="common">Poplar stem canker fungus</name>
    <name type="synonym">Septoria musiva</name>
    <dbReference type="NCBI Taxonomy" id="692275"/>
    <lineage>
        <taxon>Eukaryota</taxon>
        <taxon>Fungi</taxon>
        <taxon>Dikarya</taxon>
        <taxon>Ascomycota</taxon>
        <taxon>Pezizomycotina</taxon>
        <taxon>Dothideomycetes</taxon>
        <taxon>Dothideomycetidae</taxon>
        <taxon>Mycosphaerellales</taxon>
        <taxon>Mycosphaerellaceae</taxon>
        <taxon>Sphaerulina</taxon>
    </lineage>
</organism>
<evidence type="ECO:0000313" key="3">
    <source>
        <dbReference type="EMBL" id="EMF13954.1"/>
    </source>
</evidence>
<dbReference type="RefSeq" id="XP_016762075.1">
    <property type="nucleotide sequence ID" value="XM_016901143.1"/>
</dbReference>
<dbReference type="STRING" id="692275.M3D7W9"/>
<feature type="compositionally biased region" description="Basic and acidic residues" evidence="1">
    <location>
        <begin position="178"/>
        <end position="206"/>
    </location>
</feature>
<dbReference type="CDD" id="cd19481">
    <property type="entry name" value="RecA-like_protease"/>
    <property type="match status" value="1"/>
</dbReference>
<protein>
    <recommendedName>
        <fullName evidence="2">AAA+ ATPase domain-containing protein</fullName>
    </recommendedName>
</protein>
<reference evidence="3 4" key="1">
    <citation type="journal article" date="2012" name="PLoS Pathog.">
        <title>Diverse lifestyles and strategies of plant pathogenesis encoded in the genomes of eighteen Dothideomycetes fungi.</title>
        <authorList>
            <person name="Ohm R.A."/>
            <person name="Feau N."/>
            <person name="Henrissat B."/>
            <person name="Schoch C.L."/>
            <person name="Horwitz B.A."/>
            <person name="Barry K.W."/>
            <person name="Condon B.J."/>
            <person name="Copeland A.C."/>
            <person name="Dhillon B."/>
            <person name="Glaser F."/>
            <person name="Hesse C.N."/>
            <person name="Kosti I."/>
            <person name="LaButti K."/>
            <person name="Lindquist E.A."/>
            <person name="Lucas S."/>
            <person name="Salamov A.A."/>
            <person name="Bradshaw R.E."/>
            <person name="Ciuffetti L."/>
            <person name="Hamelin R.C."/>
            <person name="Kema G.H.J."/>
            <person name="Lawrence C."/>
            <person name="Scott J.A."/>
            <person name="Spatafora J.W."/>
            <person name="Turgeon B.G."/>
            <person name="de Wit P.J.G.M."/>
            <person name="Zhong S."/>
            <person name="Goodwin S.B."/>
            <person name="Grigoriev I.V."/>
        </authorList>
    </citation>
    <scope>NUCLEOTIDE SEQUENCE [LARGE SCALE GENOMIC DNA]</scope>
    <source>
        <strain evidence="3 4">SO2202</strain>
    </source>
</reference>
<dbReference type="GeneID" id="27898280"/>
<gene>
    <name evidence="3" type="ORF">SEPMUDRAFT_115252</name>
</gene>
<accession>M3D7W9</accession>
<dbReference type="EMBL" id="KB456262">
    <property type="protein sequence ID" value="EMF13954.1"/>
    <property type="molecule type" value="Genomic_DNA"/>
</dbReference>
<dbReference type="SMART" id="SM00382">
    <property type="entry name" value="AAA"/>
    <property type="match status" value="1"/>
</dbReference>
<feature type="region of interest" description="Disordered" evidence="1">
    <location>
        <begin position="1"/>
        <end position="53"/>
    </location>
</feature>
<feature type="domain" description="AAA+ ATPase" evidence="2">
    <location>
        <begin position="671"/>
        <end position="799"/>
    </location>
</feature>
<feature type="compositionally biased region" description="Basic and acidic residues" evidence="1">
    <location>
        <begin position="148"/>
        <end position="158"/>
    </location>
</feature>
<dbReference type="Pfam" id="PF22942">
    <property type="entry name" value="DUF7025"/>
    <property type="match status" value="1"/>
</dbReference>
<dbReference type="AlphaFoldDB" id="M3D7W9"/>
<evidence type="ECO:0000259" key="2">
    <source>
        <dbReference type="SMART" id="SM00382"/>
    </source>
</evidence>
<evidence type="ECO:0000256" key="1">
    <source>
        <dbReference type="SAM" id="MobiDB-lite"/>
    </source>
</evidence>
<dbReference type="InterPro" id="IPR003959">
    <property type="entry name" value="ATPase_AAA_core"/>
</dbReference>
<dbReference type="PANTHER" id="PTHR46411">
    <property type="entry name" value="FAMILY ATPASE, PUTATIVE-RELATED"/>
    <property type="match status" value="1"/>
</dbReference>
<feature type="region of interest" description="Disordered" evidence="1">
    <location>
        <begin position="469"/>
        <end position="492"/>
    </location>
</feature>
<dbReference type="InterPro" id="IPR003593">
    <property type="entry name" value="AAA+_ATPase"/>
</dbReference>
<dbReference type="Gene3D" id="3.40.50.300">
    <property type="entry name" value="P-loop containing nucleotide triphosphate hydrolases"/>
    <property type="match status" value="1"/>
</dbReference>
<dbReference type="OMA" id="WEEEQYL"/>
<dbReference type="InterPro" id="IPR054289">
    <property type="entry name" value="DUF7025"/>
</dbReference>
<dbReference type="OrthoDB" id="10042665at2759"/>
<dbReference type="GO" id="GO:0005524">
    <property type="term" value="F:ATP binding"/>
    <property type="evidence" value="ECO:0007669"/>
    <property type="project" value="InterPro"/>
</dbReference>
<dbReference type="Pfam" id="PF00004">
    <property type="entry name" value="AAA"/>
    <property type="match status" value="1"/>
</dbReference>